<name>A0AAJ1IF89_9SPIO</name>
<dbReference type="InterPro" id="IPR006674">
    <property type="entry name" value="HD_domain"/>
</dbReference>
<dbReference type="Proteomes" id="UP001221217">
    <property type="component" value="Unassembled WGS sequence"/>
</dbReference>
<gene>
    <name evidence="2" type="ORF">PQJ61_15560</name>
</gene>
<dbReference type="EMBL" id="JAQQAL010000041">
    <property type="protein sequence ID" value="MDC7228179.1"/>
    <property type="molecule type" value="Genomic_DNA"/>
</dbReference>
<dbReference type="Gene3D" id="1.10.3210.10">
    <property type="entry name" value="Hypothetical protein af1432"/>
    <property type="match status" value="1"/>
</dbReference>
<comment type="caution">
    <text evidence="2">The sequence shown here is derived from an EMBL/GenBank/DDBJ whole genome shotgun (WGS) entry which is preliminary data.</text>
</comment>
<dbReference type="SUPFAM" id="SSF109604">
    <property type="entry name" value="HD-domain/PDEase-like"/>
    <property type="match status" value="1"/>
</dbReference>
<evidence type="ECO:0000313" key="3">
    <source>
        <dbReference type="Proteomes" id="UP001221217"/>
    </source>
</evidence>
<feature type="domain" description="HD/PDEase" evidence="1">
    <location>
        <begin position="51"/>
        <end position="188"/>
    </location>
</feature>
<protein>
    <submittedName>
        <fullName evidence="2">HD domain-containing protein</fullName>
    </submittedName>
</protein>
<dbReference type="PANTHER" id="PTHR40517:SF1">
    <property type="entry name" value="METAL-DEPENDENT PHOSPHOHYDROLASE, HD SUPERFAMILY-RELATED"/>
    <property type="match status" value="1"/>
</dbReference>
<sequence length="266" mass="29879">MKSPKETALDRKILKEINGKCRRTVEYMINDPEIKHLQDYANTVSIKRLHYNDHGPVHMRMVALNAVHMAVLLREKGIAFSLENEGCGSFDDSLTAILIAAFLHDIGMSIGRHDHEKNSVVLAAPIIDRILRHIYGNNIERIIILRSLALECISGHMGTQKIHSLEAGLLLIADGLDMEKGRARIPMMIDSGAQVGDIHKYSAAAIEMVTIEEGRQKPLKIIVEMSESIGLFQIEEVLFAKINSSPMKQYIELYATIADQKPKRYL</sequence>
<dbReference type="PANTHER" id="PTHR40517">
    <property type="entry name" value="METAL-DEPENDENT PHOSPHOHYDROLASE, HD SUPERFAMILY-RELATED"/>
    <property type="match status" value="1"/>
</dbReference>
<reference evidence="2 3" key="1">
    <citation type="submission" date="2022-12" db="EMBL/GenBank/DDBJ databases">
        <title>Metagenome assembled genome from gulf of manar.</title>
        <authorList>
            <person name="Kohli P."/>
            <person name="Pk S."/>
            <person name="Venkata Ramana C."/>
            <person name="Sasikala C."/>
        </authorList>
    </citation>
    <scope>NUCLEOTIDE SEQUENCE [LARGE SCALE GENOMIC DNA]</scope>
    <source>
        <strain evidence="2">JB008</strain>
    </source>
</reference>
<dbReference type="InterPro" id="IPR003607">
    <property type="entry name" value="HD/PDEase_dom"/>
</dbReference>
<dbReference type="AlphaFoldDB" id="A0AAJ1IF89"/>
<organism evidence="2 3">
    <name type="scientific">Candidatus Thalassospirochaeta sargassi</name>
    <dbReference type="NCBI Taxonomy" id="3119039"/>
    <lineage>
        <taxon>Bacteria</taxon>
        <taxon>Pseudomonadati</taxon>
        <taxon>Spirochaetota</taxon>
        <taxon>Spirochaetia</taxon>
        <taxon>Spirochaetales</taxon>
        <taxon>Spirochaetaceae</taxon>
        <taxon>Candidatus Thalassospirochaeta</taxon>
    </lineage>
</organism>
<proteinExistence type="predicted"/>
<evidence type="ECO:0000259" key="1">
    <source>
        <dbReference type="SMART" id="SM00471"/>
    </source>
</evidence>
<accession>A0AAJ1IF89</accession>
<evidence type="ECO:0000313" key="2">
    <source>
        <dbReference type="EMBL" id="MDC7228179.1"/>
    </source>
</evidence>
<dbReference type="SMART" id="SM00471">
    <property type="entry name" value="HDc"/>
    <property type="match status" value="1"/>
</dbReference>
<dbReference type="Pfam" id="PF01966">
    <property type="entry name" value="HD"/>
    <property type="match status" value="1"/>
</dbReference>
<dbReference type="InterPro" id="IPR039967">
    <property type="entry name" value="MJ1020-like"/>
</dbReference>